<dbReference type="PANTHER" id="PTHR43174">
    <property type="entry name" value="UDP-N-ACETYLGLUCOSAMINE 2-EPIMERASE"/>
    <property type="match status" value="1"/>
</dbReference>
<dbReference type="CDD" id="cd03786">
    <property type="entry name" value="GTB_UDP-GlcNAc_2-Epimerase"/>
    <property type="match status" value="1"/>
</dbReference>
<accession>A0A845BMS8</accession>
<comment type="caution">
    <text evidence="7">The sequence shown here is derived from an EMBL/GenBank/DDBJ whole genome shotgun (WGS) entry which is preliminary data.</text>
</comment>
<evidence type="ECO:0000313" key="8">
    <source>
        <dbReference type="Proteomes" id="UP000467214"/>
    </source>
</evidence>
<comment type="catalytic activity">
    <reaction evidence="2">
        <text>UDP-N-acetyl-alpha-D-glucosamine = UDP-N-acetyl-alpha-D-mannosamine</text>
        <dbReference type="Rhea" id="RHEA:17213"/>
        <dbReference type="ChEBI" id="CHEBI:57705"/>
        <dbReference type="ChEBI" id="CHEBI:68623"/>
        <dbReference type="EC" id="5.1.3.14"/>
    </reaction>
</comment>
<comment type="similarity">
    <text evidence="3 5">Belongs to the UDP-N-acetylglucosamine 2-epimerase family.</text>
</comment>
<evidence type="ECO:0000256" key="5">
    <source>
        <dbReference type="RuleBase" id="RU003513"/>
    </source>
</evidence>
<dbReference type="GO" id="GO:0008761">
    <property type="term" value="F:UDP-N-acetylglucosamine 2-epimerase activity"/>
    <property type="evidence" value="ECO:0007669"/>
    <property type="project" value="UniProtKB-EC"/>
</dbReference>
<keyword evidence="1 5" id="KW-0413">Isomerase</keyword>
<evidence type="ECO:0000313" key="7">
    <source>
        <dbReference type="EMBL" id="MXR37655.1"/>
    </source>
</evidence>
<dbReference type="EC" id="5.1.3.14" evidence="4"/>
<evidence type="ECO:0000256" key="4">
    <source>
        <dbReference type="ARBA" id="ARBA00038858"/>
    </source>
</evidence>
<evidence type="ECO:0000259" key="6">
    <source>
        <dbReference type="Pfam" id="PF02350"/>
    </source>
</evidence>
<protein>
    <recommendedName>
        <fullName evidence="4">UDP-N-acetylglucosamine 2-epimerase (non-hydrolyzing)</fullName>
        <ecNumber evidence="4">5.1.3.14</ecNumber>
    </recommendedName>
</protein>
<name>A0A845BMS8_9NEIS</name>
<dbReference type="RefSeq" id="WP_160797375.1">
    <property type="nucleotide sequence ID" value="NZ_WSSB01000010.1"/>
</dbReference>
<organism evidence="7 8">
    <name type="scientific">Craterilacuibacter sinensis</name>
    <dbReference type="NCBI Taxonomy" id="2686017"/>
    <lineage>
        <taxon>Bacteria</taxon>
        <taxon>Pseudomonadati</taxon>
        <taxon>Pseudomonadota</taxon>
        <taxon>Betaproteobacteria</taxon>
        <taxon>Neisseriales</taxon>
        <taxon>Neisseriaceae</taxon>
        <taxon>Craterilacuibacter</taxon>
    </lineage>
</organism>
<evidence type="ECO:0000256" key="2">
    <source>
        <dbReference type="ARBA" id="ARBA00036080"/>
    </source>
</evidence>
<dbReference type="InterPro" id="IPR029767">
    <property type="entry name" value="WecB-like"/>
</dbReference>
<dbReference type="EMBL" id="WSSB01000010">
    <property type="protein sequence ID" value="MXR37655.1"/>
    <property type="molecule type" value="Genomic_DNA"/>
</dbReference>
<dbReference type="InterPro" id="IPR003331">
    <property type="entry name" value="UDP_GlcNAc_Epimerase_2_dom"/>
</dbReference>
<dbReference type="Gene3D" id="3.40.50.2000">
    <property type="entry name" value="Glycogen Phosphorylase B"/>
    <property type="match status" value="2"/>
</dbReference>
<keyword evidence="8" id="KW-1185">Reference proteome</keyword>
<sequence length="377" mass="42022">MKKSKILVIFGTRPEAIKMAPVVLALRKHLHIETAVCVTGQHREMLDQVLSVFNIKPDFDINVMTDKQQLASISAKILLGVTNILEEYKPSVVLVHGDTTTSFISSLAAFYLQIPVTHVEAGLRTHNIYSPWPEEFNRRSIGSIATLHFAPTQESEENLLAEFTPKNNIEVTGNTVIDAVRLTSERLRVDNKFCLEASSRFNGLDSDLPIVLVTAHRRENLEGGIHKICEAIAEIADTGQAQFVFPVHKNPRVQTVVHEQLSNKKNIILTPPLDYPEVINLMTRSHILLTDSGGIQEEAAYLRKPCLVMRDTTERPELVNAGGAKLVGTDPKNIINAVLHLLQNQDAHRAMQIKHNPYGDGFAAERIATRLTKFLSK</sequence>
<proteinExistence type="inferred from homology"/>
<dbReference type="PANTHER" id="PTHR43174:SF2">
    <property type="entry name" value="UDP-N-ACETYLGLUCOSAMINE 2-EPIMERASE"/>
    <property type="match status" value="1"/>
</dbReference>
<dbReference type="Proteomes" id="UP000467214">
    <property type="component" value="Unassembled WGS sequence"/>
</dbReference>
<dbReference type="NCBIfam" id="TIGR00236">
    <property type="entry name" value="wecB"/>
    <property type="match status" value="1"/>
</dbReference>
<dbReference type="AlphaFoldDB" id="A0A845BMS8"/>
<evidence type="ECO:0000256" key="1">
    <source>
        <dbReference type="ARBA" id="ARBA00023235"/>
    </source>
</evidence>
<evidence type="ECO:0000256" key="3">
    <source>
        <dbReference type="ARBA" id="ARBA00038209"/>
    </source>
</evidence>
<gene>
    <name evidence="7" type="ORF">GQF02_11795</name>
</gene>
<feature type="domain" description="UDP-N-acetylglucosamine 2-epimerase" evidence="6">
    <location>
        <begin position="25"/>
        <end position="371"/>
    </location>
</feature>
<dbReference type="FunFam" id="3.40.50.2000:FF:000043">
    <property type="entry name" value="UDP-N-acetylglucosamine 2-epimerase"/>
    <property type="match status" value="1"/>
</dbReference>
<reference evidence="7 8" key="1">
    <citation type="submission" date="2019-12" db="EMBL/GenBank/DDBJ databases">
        <title>Neisseriaceae gen. nov. sp. Genome sequencing and assembly.</title>
        <authorList>
            <person name="Liu Z."/>
            <person name="Li A."/>
        </authorList>
    </citation>
    <scope>NUCLEOTIDE SEQUENCE [LARGE SCALE GENOMIC DNA]</scope>
    <source>
        <strain evidence="7 8">B2N2-7</strain>
    </source>
</reference>
<dbReference type="Pfam" id="PF02350">
    <property type="entry name" value="Epimerase_2"/>
    <property type="match status" value="1"/>
</dbReference>
<dbReference type="SUPFAM" id="SSF53756">
    <property type="entry name" value="UDP-Glycosyltransferase/glycogen phosphorylase"/>
    <property type="match status" value="1"/>
</dbReference>